<gene>
    <name evidence="3" type="ORF">E7102_11460</name>
</gene>
<evidence type="ECO:0000256" key="1">
    <source>
        <dbReference type="SAM" id="Phobius"/>
    </source>
</evidence>
<organism evidence="3 4">
    <name type="scientific">Xylanibacter ruminicola</name>
    <name type="common">Prevotella ruminicola</name>
    <dbReference type="NCBI Taxonomy" id="839"/>
    <lineage>
        <taxon>Bacteria</taxon>
        <taxon>Pseudomonadati</taxon>
        <taxon>Bacteroidota</taxon>
        <taxon>Bacteroidia</taxon>
        <taxon>Bacteroidales</taxon>
        <taxon>Prevotellaceae</taxon>
        <taxon>Xylanibacter</taxon>
    </lineage>
</organism>
<dbReference type="EMBL" id="SUYD01000015">
    <property type="protein sequence ID" value="MBE6267060.1"/>
    <property type="molecule type" value="Genomic_DNA"/>
</dbReference>
<dbReference type="PANTHER" id="PTHR40763">
    <property type="entry name" value="MEMBRANE PROTEIN-RELATED"/>
    <property type="match status" value="1"/>
</dbReference>
<dbReference type="PANTHER" id="PTHR40763:SF5">
    <property type="entry name" value="MEMBRANE PROTEIN"/>
    <property type="match status" value="1"/>
</dbReference>
<keyword evidence="1" id="KW-0472">Membrane</keyword>
<feature type="transmembrane region" description="Helical" evidence="1">
    <location>
        <begin position="44"/>
        <end position="64"/>
    </location>
</feature>
<name>A0A928BTG5_XYLRU</name>
<protein>
    <recommendedName>
        <fullName evidence="2">Cell wall-active antibiotics response LiaF-like C-terminal domain-containing protein</fullName>
    </recommendedName>
</protein>
<sequence length="190" mass="21445">MNTNMKPRTVFGVLFVVASLLKLATLWGILHWSWFETMSEGPWAMYFCIFILLWVGAHLIIDSYRRDPSQWLRRSLPIGEDGKRIRCSVHYGGDEYVYRGETFHGARLDAFCGGIRLDLREAVITEDEEIDIHTFFGGIELFVPTTVNVEVKSQSFFGGVGDHATHATDSKAPTVHIIASNFFGGVDIKN</sequence>
<feature type="transmembrane region" description="Helical" evidence="1">
    <location>
        <begin position="12"/>
        <end position="32"/>
    </location>
</feature>
<evidence type="ECO:0000313" key="4">
    <source>
        <dbReference type="Proteomes" id="UP000763088"/>
    </source>
</evidence>
<comment type="caution">
    <text evidence="3">The sequence shown here is derived from an EMBL/GenBank/DDBJ whole genome shotgun (WGS) entry which is preliminary data.</text>
</comment>
<keyword evidence="1" id="KW-0812">Transmembrane</keyword>
<dbReference type="Proteomes" id="UP000763088">
    <property type="component" value="Unassembled WGS sequence"/>
</dbReference>
<evidence type="ECO:0000259" key="2">
    <source>
        <dbReference type="Pfam" id="PF09922"/>
    </source>
</evidence>
<dbReference type="AlphaFoldDB" id="A0A928BTG5"/>
<dbReference type="InterPro" id="IPR024425">
    <property type="entry name" value="LiaF-like_C"/>
</dbReference>
<accession>A0A928BTG5</accession>
<dbReference type="Pfam" id="PF09922">
    <property type="entry name" value="LiaF-like_C"/>
    <property type="match status" value="1"/>
</dbReference>
<feature type="domain" description="Cell wall-active antibiotics response LiaF-like C-terminal" evidence="2">
    <location>
        <begin position="105"/>
        <end position="161"/>
    </location>
</feature>
<reference evidence="3" key="1">
    <citation type="submission" date="2019-04" db="EMBL/GenBank/DDBJ databases">
        <title>Evolution of Biomass-Degrading Anaerobic Consortia Revealed by Metagenomics.</title>
        <authorList>
            <person name="Peng X."/>
        </authorList>
    </citation>
    <scope>NUCLEOTIDE SEQUENCE</scope>
    <source>
        <strain evidence="3">SIG141</strain>
    </source>
</reference>
<evidence type="ECO:0000313" key="3">
    <source>
        <dbReference type="EMBL" id="MBE6267060.1"/>
    </source>
</evidence>
<proteinExistence type="predicted"/>
<keyword evidence="1" id="KW-1133">Transmembrane helix</keyword>